<dbReference type="PANTHER" id="PTHR33175">
    <property type="entry name" value="DNA-BINDING PROTEIN HU"/>
    <property type="match status" value="1"/>
</dbReference>
<dbReference type="SUPFAM" id="SSF47729">
    <property type="entry name" value="IHF-like DNA-binding proteins"/>
    <property type="match status" value="1"/>
</dbReference>
<accession>A0A653A543</accession>
<dbReference type="Gene3D" id="4.10.520.10">
    <property type="entry name" value="IHF-like DNA-binding proteins"/>
    <property type="match status" value="1"/>
</dbReference>
<name>A0A653A543_UNCDX</name>
<dbReference type="PANTHER" id="PTHR33175:SF3">
    <property type="entry name" value="DNA-BINDING PROTEIN HU-BETA"/>
    <property type="match status" value="1"/>
</dbReference>
<dbReference type="AlphaFoldDB" id="A0A653A543"/>
<dbReference type="PRINTS" id="PR01727">
    <property type="entry name" value="DNABINDINGHU"/>
</dbReference>
<dbReference type="GO" id="GO:0030527">
    <property type="term" value="F:structural constituent of chromatin"/>
    <property type="evidence" value="ECO:0007669"/>
    <property type="project" value="InterPro"/>
</dbReference>
<comment type="similarity">
    <text evidence="1 4">Belongs to the bacterial histone-like protein family.</text>
</comment>
<protein>
    <submittedName>
        <fullName evidence="5">DNA-binding protein HU 1</fullName>
    </submittedName>
</protein>
<reference evidence="5" key="1">
    <citation type="submission" date="2018-07" db="EMBL/GenBank/DDBJ databases">
        <authorList>
            <consortium name="Genoscope - CEA"/>
            <person name="William W."/>
        </authorList>
    </citation>
    <scope>NUCLEOTIDE SEQUENCE</scope>
    <source>
        <strain evidence="5">IK1</strain>
    </source>
</reference>
<organism evidence="5">
    <name type="scientific">Uncultured Desulfatiglans sp</name>
    <dbReference type="NCBI Taxonomy" id="1748965"/>
    <lineage>
        <taxon>Bacteria</taxon>
        <taxon>Pseudomonadati</taxon>
        <taxon>Thermodesulfobacteriota</taxon>
        <taxon>Desulfobacteria</taxon>
        <taxon>Desulfatiglandales</taxon>
        <taxon>Desulfatiglandaceae</taxon>
        <taxon>Desulfatiglans</taxon>
        <taxon>environmental samples</taxon>
    </lineage>
</organism>
<evidence type="ECO:0000256" key="4">
    <source>
        <dbReference type="RuleBase" id="RU003939"/>
    </source>
</evidence>
<dbReference type="EMBL" id="UPXX01000015">
    <property type="protein sequence ID" value="VBB42792.1"/>
    <property type="molecule type" value="Genomic_DNA"/>
</dbReference>
<dbReference type="InterPro" id="IPR000119">
    <property type="entry name" value="Hist_DNA-bd"/>
</dbReference>
<evidence type="ECO:0000313" key="5">
    <source>
        <dbReference type="EMBL" id="VBB42792.1"/>
    </source>
</evidence>
<dbReference type="InterPro" id="IPR010992">
    <property type="entry name" value="IHF-like_DNA-bd_dom_sf"/>
</dbReference>
<keyword evidence="2" id="KW-0226">DNA condensation</keyword>
<evidence type="ECO:0000256" key="1">
    <source>
        <dbReference type="ARBA" id="ARBA00010529"/>
    </source>
</evidence>
<sequence>MTKAELVAEIAKNSQLSKSDAEKALNSFIDVAKKTLKKDKKLALAGFGSFVVAKRKARKGRNPQTGKTINIKAKNVVKFRPGKALKESV</sequence>
<dbReference type="GO" id="GO:0005829">
    <property type="term" value="C:cytosol"/>
    <property type="evidence" value="ECO:0007669"/>
    <property type="project" value="TreeGrafter"/>
</dbReference>
<dbReference type="Pfam" id="PF00216">
    <property type="entry name" value="Bac_DNA_binding"/>
    <property type="match status" value="1"/>
</dbReference>
<evidence type="ECO:0000256" key="2">
    <source>
        <dbReference type="ARBA" id="ARBA00023067"/>
    </source>
</evidence>
<dbReference type="GO" id="GO:0030261">
    <property type="term" value="P:chromosome condensation"/>
    <property type="evidence" value="ECO:0007669"/>
    <property type="project" value="UniProtKB-KW"/>
</dbReference>
<gene>
    <name evidence="5" type="primary">hupA</name>
    <name evidence="5" type="ORF">TRIP_B220040</name>
</gene>
<evidence type="ECO:0000256" key="3">
    <source>
        <dbReference type="ARBA" id="ARBA00023125"/>
    </source>
</evidence>
<dbReference type="CDD" id="cd13831">
    <property type="entry name" value="HU"/>
    <property type="match status" value="1"/>
</dbReference>
<dbReference type="GO" id="GO:0003677">
    <property type="term" value="F:DNA binding"/>
    <property type="evidence" value="ECO:0007669"/>
    <property type="project" value="UniProtKB-KW"/>
</dbReference>
<proteinExistence type="inferred from homology"/>
<keyword evidence="3 5" id="KW-0238">DNA-binding</keyword>
<dbReference type="InterPro" id="IPR020816">
    <property type="entry name" value="Histone-like_DNA-bd_CS"/>
</dbReference>
<dbReference type="SMART" id="SM00411">
    <property type="entry name" value="BHL"/>
    <property type="match status" value="1"/>
</dbReference>
<dbReference type="PROSITE" id="PS00045">
    <property type="entry name" value="HISTONE_LIKE"/>
    <property type="match status" value="1"/>
</dbReference>